<keyword evidence="4" id="KW-1185">Reference proteome</keyword>
<evidence type="ECO:0000313" key="4">
    <source>
        <dbReference type="Proteomes" id="UP001359559"/>
    </source>
</evidence>
<proteinExistence type="predicted"/>
<feature type="domain" description="Response regulatory" evidence="2">
    <location>
        <begin position="7"/>
        <end position="122"/>
    </location>
</feature>
<name>A0AAN9IQ36_CLITE</name>
<keyword evidence="1" id="KW-0597">Phosphoprotein</keyword>
<organism evidence="3 4">
    <name type="scientific">Clitoria ternatea</name>
    <name type="common">Butterfly pea</name>
    <dbReference type="NCBI Taxonomy" id="43366"/>
    <lineage>
        <taxon>Eukaryota</taxon>
        <taxon>Viridiplantae</taxon>
        <taxon>Streptophyta</taxon>
        <taxon>Embryophyta</taxon>
        <taxon>Tracheophyta</taxon>
        <taxon>Spermatophyta</taxon>
        <taxon>Magnoliopsida</taxon>
        <taxon>eudicotyledons</taxon>
        <taxon>Gunneridae</taxon>
        <taxon>Pentapetalae</taxon>
        <taxon>rosids</taxon>
        <taxon>fabids</taxon>
        <taxon>Fabales</taxon>
        <taxon>Fabaceae</taxon>
        <taxon>Papilionoideae</taxon>
        <taxon>50 kb inversion clade</taxon>
        <taxon>NPAAA clade</taxon>
        <taxon>indigoferoid/millettioid clade</taxon>
        <taxon>Phaseoleae</taxon>
        <taxon>Clitoria</taxon>
    </lineage>
</organism>
<dbReference type="EMBL" id="JAYKXN010000005">
    <property type="protein sequence ID" value="KAK7284197.1"/>
    <property type="molecule type" value="Genomic_DNA"/>
</dbReference>
<dbReference type="SUPFAM" id="SSF52172">
    <property type="entry name" value="CheY-like"/>
    <property type="match status" value="1"/>
</dbReference>
<gene>
    <name evidence="3" type="ORF">RJT34_18939</name>
</gene>
<evidence type="ECO:0000256" key="1">
    <source>
        <dbReference type="PROSITE-ProRule" id="PRU00169"/>
    </source>
</evidence>
<feature type="modified residue" description="4-aspartylphosphate" evidence="1">
    <location>
        <position position="57"/>
    </location>
</feature>
<dbReference type="InterPro" id="IPR001789">
    <property type="entry name" value="Sig_transdc_resp-reg_receiver"/>
</dbReference>
<dbReference type="PANTHER" id="PTHR43228">
    <property type="entry name" value="TWO-COMPONENT RESPONSE REGULATOR"/>
    <property type="match status" value="1"/>
</dbReference>
<dbReference type="SMART" id="SM00448">
    <property type="entry name" value="REC"/>
    <property type="match status" value="1"/>
</dbReference>
<accession>A0AAN9IQ36</accession>
<evidence type="ECO:0000313" key="3">
    <source>
        <dbReference type="EMBL" id="KAK7284197.1"/>
    </source>
</evidence>
<dbReference type="PANTHER" id="PTHR43228:SF12">
    <property type="entry name" value="TWO-COMPONENT RESPONSE REGULATOR 24"/>
    <property type="match status" value="1"/>
</dbReference>
<comment type="caution">
    <text evidence="3">The sequence shown here is derived from an EMBL/GenBank/DDBJ whole genome shotgun (WGS) entry which is preliminary data.</text>
</comment>
<reference evidence="3 4" key="1">
    <citation type="submission" date="2024-01" db="EMBL/GenBank/DDBJ databases">
        <title>The genomes of 5 underutilized Papilionoideae crops provide insights into root nodulation and disease resistance.</title>
        <authorList>
            <person name="Yuan L."/>
        </authorList>
    </citation>
    <scope>NUCLEOTIDE SEQUENCE [LARGE SCALE GENOMIC DNA]</scope>
    <source>
        <strain evidence="3">LY-2023</strain>
        <tissue evidence="3">Leaf</tissue>
    </source>
</reference>
<dbReference type="CDD" id="cd17546">
    <property type="entry name" value="REC_hyHK_CKI1_RcsC-like"/>
    <property type="match status" value="1"/>
</dbReference>
<evidence type="ECO:0000259" key="2">
    <source>
        <dbReference type="PROSITE" id="PS50110"/>
    </source>
</evidence>
<dbReference type="Gene3D" id="3.40.50.2300">
    <property type="match status" value="1"/>
</dbReference>
<sequence length="126" mass="14179">MEAHHLTALIVEDDKVIRTVHGRMLNNIAIKNQAVENGQEAVDIHCSGQSFDLILMDRDMPIMNGIEATKKLRSMGIRSTIIGVSTRSEEIHINEYMEAGLDGYLEKPLNIEKLNSIVQKINQHSE</sequence>
<dbReference type="AlphaFoldDB" id="A0AAN9IQ36"/>
<dbReference type="InterPro" id="IPR011006">
    <property type="entry name" value="CheY-like_superfamily"/>
</dbReference>
<dbReference type="InterPro" id="IPR052048">
    <property type="entry name" value="ST_Response_Regulator"/>
</dbReference>
<dbReference type="Pfam" id="PF00072">
    <property type="entry name" value="Response_reg"/>
    <property type="match status" value="1"/>
</dbReference>
<protein>
    <recommendedName>
        <fullName evidence="2">Response regulatory domain-containing protein</fullName>
    </recommendedName>
</protein>
<dbReference type="PROSITE" id="PS50110">
    <property type="entry name" value="RESPONSE_REGULATORY"/>
    <property type="match status" value="1"/>
</dbReference>
<dbReference type="Proteomes" id="UP001359559">
    <property type="component" value="Unassembled WGS sequence"/>
</dbReference>
<dbReference type="GO" id="GO:0000160">
    <property type="term" value="P:phosphorelay signal transduction system"/>
    <property type="evidence" value="ECO:0007669"/>
    <property type="project" value="InterPro"/>
</dbReference>